<dbReference type="SUPFAM" id="SSF56796">
    <property type="entry name" value="Dehydroquinate synthase-like"/>
    <property type="match status" value="1"/>
</dbReference>
<dbReference type="GO" id="GO:1990002">
    <property type="term" value="F:methylglyoxal reductase (NADPH) (acetol producing) activity"/>
    <property type="evidence" value="ECO:0007669"/>
    <property type="project" value="TreeGrafter"/>
</dbReference>
<evidence type="ECO:0000256" key="1">
    <source>
        <dbReference type="ARBA" id="ARBA00023002"/>
    </source>
</evidence>
<protein>
    <submittedName>
        <fullName evidence="4">NADH-dependent butanol dehydrogenase A</fullName>
    </submittedName>
</protein>
<evidence type="ECO:0000259" key="2">
    <source>
        <dbReference type="Pfam" id="PF00465"/>
    </source>
</evidence>
<dbReference type="FunFam" id="3.40.50.1970:FF:000003">
    <property type="entry name" value="Alcohol dehydrogenase, iron-containing"/>
    <property type="match status" value="1"/>
</dbReference>
<dbReference type="GO" id="GO:0008106">
    <property type="term" value="F:alcohol dehydrogenase (NADP+) activity"/>
    <property type="evidence" value="ECO:0007669"/>
    <property type="project" value="TreeGrafter"/>
</dbReference>
<dbReference type="STRING" id="871968.DESME_06855"/>
<dbReference type="Gene3D" id="1.20.1090.10">
    <property type="entry name" value="Dehydroquinate synthase-like - alpha domain"/>
    <property type="match status" value="1"/>
</dbReference>
<accession>W0E7S0</accession>
<dbReference type="GO" id="GO:1990362">
    <property type="term" value="F:butanol dehydrogenase (NAD+) activity"/>
    <property type="evidence" value="ECO:0007669"/>
    <property type="project" value="InterPro"/>
</dbReference>
<evidence type="ECO:0000313" key="5">
    <source>
        <dbReference type="Proteomes" id="UP000010847"/>
    </source>
</evidence>
<proteinExistence type="predicted"/>
<dbReference type="PANTHER" id="PTHR43633">
    <property type="entry name" value="ALCOHOL DEHYDROGENASE YQHD"/>
    <property type="match status" value="1"/>
</dbReference>
<dbReference type="HOGENOM" id="CLU_007207_0_4_9"/>
<evidence type="ECO:0000259" key="3">
    <source>
        <dbReference type="Pfam" id="PF25137"/>
    </source>
</evidence>
<dbReference type="PROSITE" id="PS00913">
    <property type="entry name" value="ADH_IRON_1"/>
    <property type="match status" value="1"/>
</dbReference>
<dbReference type="EMBL" id="CP007032">
    <property type="protein sequence ID" value="AHF06812.1"/>
    <property type="molecule type" value="Genomic_DNA"/>
</dbReference>
<dbReference type="Pfam" id="PF00465">
    <property type="entry name" value="Fe-ADH"/>
    <property type="match status" value="1"/>
</dbReference>
<dbReference type="Proteomes" id="UP000010847">
    <property type="component" value="Chromosome"/>
</dbReference>
<dbReference type="InterPro" id="IPR018211">
    <property type="entry name" value="ADH_Fe_CS"/>
</dbReference>
<dbReference type="OrthoDB" id="9801156at2"/>
<dbReference type="GO" id="GO:0005829">
    <property type="term" value="C:cytosol"/>
    <property type="evidence" value="ECO:0007669"/>
    <property type="project" value="TreeGrafter"/>
</dbReference>
<dbReference type="InterPro" id="IPR001670">
    <property type="entry name" value="ADH_Fe/GldA"/>
</dbReference>
<name>W0E7S0_9FIRM</name>
<dbReference type="InterPro" id="IPR044731">
    <property type="entry name" value="BDH-like"/>
</dbReference>
<dbReference type="CDD" id="cd08187">
    <property type="entry name" value="BDH"/>
    <property type="match status" value="1"/>
</dbReference>
<keyword evidence="1" id="KW-0560">Oxidoreductase</keyword>
<dbReference type="Gene3D" id="3.40.50.1970">
    <property type="match status" value="1"/>
</dbReference>
<keyword evidence="5" id="KW-1185">Reference proteome</keyword>
<feature type="domain" description="Fe-containing alcohol dehydrogenase-like C-terminal" evidence="3">
    <location>
        <begin position="189"/>
        <end position="388"/>
    </location>
</feature>
<dbReference type="PANTHER" id="PTHR43633:SF1">
    <property type="entry name" value="ALCOHOL DEHYDROGENASE YQHD"/>
    <property type="match status" value="1"/>
</dbReference>
<feature type="domain" description="Alcohol dehydrogenase iron-type/glycerol dehydrogenase GldA" evidence="2">
    <location>
        <begin position="9"/>
        <end position="178"/>
    </location>
</feature>
<dbReference type="InterPro" id="IPR056798">
    <property type="entry name" value="ADH_Fe_C"/>
</dbReference>
<organism evidence="4 5">
    <name type="scientific">Desulfitobacterium metallireducens DSM 15288</name>
    <dbReference type="NCBI Taxonomy" id="871968"/>
    <lineage>
        <taxon>Bacteria</taxon>
        <taxon>Bacillati</taxon>
        <taxon>Bacillota</taxon>
        <taxon>Clostridia</taxon>
        <taxon>Eubacteriales</taxon>
        <taxon>Desulfitobacteriaceae</taxon>
        <taxon>Desulfitobacterium</taxon>
    </lineage>
</organism>
<dbReference type="eggNOG" id="COG1979">
    <property type="taxonomic scope" value="Bacteria"/>
</dbReference>
<dbReference type="GO" id="GO:0046872">
    <property type="term" value="F:metal ion binding"/>
    <property type="evidence" value="ECO:0007669"/>
    <property type="project" value="InterPro"/>
</dbReference>
<dbReference type="Pfam" id="PF25137">
    <property type="entry name" value="ADH_Fe_C"/>
    <property type="match status" value="1"/>
</dbReference>
<reference evidence="4 5" key="1">
    <citation type="submission" date="2013-12" db="EMBL/GenBank/DDBJ databases">
        <authorList>
            <consortium name="DOE Joint Genome Institute"/>
            <person name="Smidt H."/>
            <person name="Huntemann M."/>
            <person name="Han J."/>
            <person name="Chen A."/>
            <person name="Kyrpides N."/>
            <person name="Mavromatis K."/>
            <person name="Markowitz V."/>
            <person name="Palaniappan K."/>
            <person name="Ivanova N."/>
            <person name="Schaumberg A."/>
            <person name="Pati A."/>
            <person name="Liolios K."/>
            <person name="Nordberg H.P."/>
            <person name="Cantor M.N."/>
            <person name="Hua S.X."/>
            <person name="Woyke T."/>
        </authorList>
    </citation>
    <scope>NUCLEOTIDE SEQUENCE [LARGE SCALE GENOMIC DNA]</scope>
    <source>
        <strain evidence="5">DSM 15288</strain>
    </source>
</reference>
<gene>
    <name evidence="4" type="ORF">DESME_06855</name>
</gene>
<dbReference type="PROSITE" id="PS00060">
    <property type="entry name" value="ADH_IRON_2"/>
    <property type="match status" value="1"/>
</dbReference>
<evidence type="ECO:0000313" key="4">
    <source>
        <dbReference type="EMBL" id="AHF06812.1"/>
    </source>
</evidence>
<dbReference type="AlphaFoldDB" id="W0E7S0"/>
<dbReference type="RefSeq" id="WP_006715509.1">
    <property type="nucleotide sequence ID" value="NZ_CP007032.1"/>
</dbReference>
<sequence>MRNFNYSTPTQIFFGKDQINVLSEQIRIFGGSRVLLVYGGGSIKRIGLYDKVLEILKTNDLSLFELGGIDPNPRIESVRQGIKICRDNNLDFVLAVGGGSSIDCAKLIAAGFYYESDPWNLMIGKAKCEKTLPLGSILTLSATGSEMDNFSVISNLEAHQKIGLGNAVLVPKFSILDPTYTYSVPKKQTAAGTADIMSHTIENYFTVVKGAYLQSRLAEGILKTCIQYAPIALEDPENYEARANLMWSSSLAINGLLSYGKERNWSCHPMEHELSAYYDITHGEGLAILTPYWMEYVLNDATVEQFKDYGINVWGLKPNEDPYIIAQQAITKTREFFVSLGLPSTLRDVNIGEENLKVMAKAATKKGTIGEFRPLTTEDVYNIYKSAL</sequence>
<dbReference type="KEGG" id="dmt:DESME_06855"/>